<comment type="subcellular location">
    <subcellularLocation>
        <location evidence="1">Cell outer membrane</location>
        <topology evidence="1">Multi-pass membrane protein</topology>
    </subcellularLocation>
</comment>
<keyword evidence="1" id="KW-1134">Transmembrane beta strand</keyword>
<dbReference type="EMBL" id="CP094358">
    <property type="protein sequence ID" value="UOB16630.1"/>
    <property type="molecule type" value="Genomic_DNA"/>
</dbReference>
<dbReference type="InterPro" id="IPR039426">
    <property type="entry name" value="TonB-dep_rcpt-like"/>
</dbReference>
<dbReference type="AlphaFoldDB" id="A0A9E7CYG7"/>
<keyword evidence="1" id="KW-0472">Membrane</keyword>
<evidence type="ECO:0000313" key="4">
    <source>
        <dbReference type="Proteomes" id="UP000831290"/>
    </source>
</evidence>
<dbReference type="Pfam" id="PF13715">
    <property type="entry name" value="CarbopepD_reg_2"/>
    <property type="match status" value="1"/>
</dbReference>
<sequence>MKIKHVNPKLITSWIFFFSVVIAFAQSKTITGRVIDDSGVLLPSVSILLKGTNIGTTTDFDGNYSIEAPNDGVLVISYIGFKTIEEPISDRQVINFTLQTDIASLDEVIVIGYGTQKKSEVTGAISGVKASELKDMPLTRIEQSLQGRTSGITIAANSGQPGSSSTIRIRGITTLNNNEPLWVIDGVIVDAGGIGYLNQSDIESIEVLKDAAAASIYGSRAAAGVILVTTKKGKAGKLAVNYSGYTGISGPARKLDLLNATEYATLMNERYANGYIPGSENYQLPFSNPESYGKGTDWQDLIFDNSAFRQNHELSISGGNTNSTFYSSFGYLDQEGLVASDISHYTRKTFRLNSDHKINNYIKVGQTLSYTNEKNRGIDTNNYYGGPLASAINLDPITPAIETDAVTLSSVPYIDDEGNLRPDLVLAPNGYPYGISGYVGQEMTNPLAFIETKRGNHSWADNFVGNVYLEIEPIKNLKLKSSFGGKMAYWGGQSFNPVVFLNTSFLVSQNSLSKNTNKGFGWNIENTISYSQSINDHNFTVLLGQGVYVDNITQGESVTYNDLPVNTYQEASFNFDLPADQIIAEAYEGTIHKVTSLFGRLTYSYKEKYLVTGIVRRDGSSRFGSNNKYGVFPSFSLGWVPSNETFWPENDIINQLKIRGSYGVTGSDQIGDFQYLSTIGDGRNYSFGNQGSIVIGNSPNAPANPDLKWEETSQTNIGCDLRLLEGVTIGFDWYLKKTTGILQGVPIPGYVGATGQPTGNVADMENRGIDLELGYAKSYEDFGFSINGNISTVENEVTNLGTDIEYLNGGETIQASTFPITRTQVGQPVNSFFGFVTDGIFQNQAEVEAYTNSNGEMIQPNAKPGDFRWKDVDKDGSITDQDRDFLGSSIPKINYGFTLNLNYKNFDLLVFAQGASGNKIFQAIRRLDIGTANFQTSALGRWTGGGSTNSFPRLTTNDTNKNFTNPSDFYLEDGDYFRFKIIQLGYSFPSDLLNKFGVSNLRLYVTGENLFTFTKYSGYDPEIGGGVFGIDKGYYPQAKSGMLGINLQF</sequence>
<proteinExistence type="inferred from homology"/>
<dbReference type="InterPro" id="IPR023996">
    <property type="entry name" value="TonB-dep_OMP_SusC/RagA"/>
</dbReference>
<reference evidence="3" key="1">
    <citation type="submission" date="2022-03" db="EMBL/GenBank/DDBJ databases">
        <title>Description of Abyssus ytuae gen. nov., sp. nov., a novel member of the family Flavobacteriaceae isolated from the sediment of Mariana Trench.</title>
        <authorList>
            <person name="Zhang J."/>
            <person name="Xu X."/>
        </authorList>
    </citation>
    <scope>NUCLEOTIDE SEQUENCE</scope>
    <source>
        <strain evidence="3">MT3330</strain>
    </source>
</reference>
<feature type="domain" description="TonB-dependent receptor plug" evidence="2">
    <location>
        <begin position="118"/>
        <end position="225"/>
    </location>
</feature>
<keyword evidence="1" id="KW-0812">Transmembrane</keyword>
<dbReference type="InterPro" id="IPR008969">
    <property type="entry name" value="CarboxyPept-like_regulatory"/>
</dbReference>
<accession>A0A9E7CYG7</accession>
<evidence type="ECO:0000256" key="1">
    <source>
        <dbReference type="PROSITE-ProRule" id="PRU01360"/>
    </source>
</evidence>
<dbReference type="NCBIfam" id="TIGR04057">
    <property type="entry name" value="SusC_RagA_signa"/>
    <property type="match status" value="1"/>
</dbReference>
<organism evidence="3 4">
    <name type="scientific">Abyssalbus ytuae</name>
    <dbReference type="NCBI Taxonomy" id="2926907"/>
    <lineage>
        <taxon>Bacteria</taxon>
        <taxon>Pseudomonadati</taxon>
        <taxon>Bacteroidota</taxon>
        <taxon>Flavobacteriia</taxon>
        <taxon>Flavobacteriales</taxon>
        <taxon>Flavobacteriaceae</taxon>
        <taxon>Abyssalbus</taxon>
    </lineage>
</organism>
<dbReference type="PROSITE" id="PS52016">
    <property type="entry name" value="TONB_DEPENDENT_REC_3"/>
    <property type="match status" value="1"/>
</dbReference>
<dbReference type="Gene3D" id="2.60.40.1120">
    <property type="entry name" value="Carboxypeptidase-like, regulatory domain"/>
    <property type="match status" value="1"/>
</dbReference>
<dbReference type="NCBIfam" id="TIGR04056">
    <property type="entry name" value="OMP_RagA_SusC"/>
    <property type="match status" value="1"/>
</dbReference>
<dbReference type="KEGG" id="fbm:MQE35_12895"/>
<gene>
    <name evidence="3" type="ORF">MQE35_12895</name>
</gene>
<dbReference type="InterPro" id="IPR012910">
    <property type="entry name" value="Plug_dom"/>
</dbReference>
<comment type="similarity">
    <text evidence="1">Belongs to the TonB-dependent receptor family.</text>
</comment>
<dbReference type="RefSeq" id="WP_255841851.1">
    <property type="nucleotide sequence ID" value="NZ_CP094358.1"/>
</dbReference>
<protein>
    <submittedName>
        <fullName evidence="3">TonB-dependent receptor</fullName>
    </submittedName>
</protein>
<dbReference type="Gene3D" id="2.170.130.10">
    <property type="entry name" value="TonB-dependent receptor, plug domain"/>
    <property type="match status" value="1"/>
</dbReference>
<dbReference type="InterPro" id="IPR037066">
    <property type="entry name" value="Plug_dom_sf"/>
</dbReference>
<dbReference type="SUPFAM" id="SSF56935">
    <property type="entry name" value="Porins"/>
    <property type="match status" value="1"/>
</dbReference>
<keyword evidence="1" id="KW-0813">Transport</keyword>
<keyword evidence="3" id="KW-0675">Receptor</keyword>
<keyword evidence="4" id="KW-1185">Reference proteome</keyword>
<name>A0A9E7CYG7_9FLAO</name>
<dbReference type="SUPFAM" id="SSF49464">
    <property type="entry name" value="Carboxypeptidase regulatory domain-like"/>
    <property type="match status" value="1"/>
</dbReference>
<dbReference type="InterPro" id="IPR023997">
    <property type="entry name" value="TonB-dep_OMP_SusC/RagA_CS"/>
</dbReference>
<evidence type="ECO:0000259" key="2">
    <source>
        <dbReference type="Pfam" id="PF07715"/>
    </source>
</evidence>
<dbReference type="Proteomes" id="UP000831290">
    <property type="component" value="Chromosome"/>
</dbReference>
<keyword evidence="1" id="KW-0998">Cell outer membrane</keyword>
<evidence type="ECO:0000313" key="3">
    <source>
        <dbReference type="EMBL" id="UOB16630.1"/>
    </source>
</evidence>
<dbReference type="Pfam" id="PF07715">
    <property type="entry name" value="Plug"/>
    <property type="match status" value="1"/>
</dbReference>
<dbReference type="GO" id="GO:0009279">
    <property type="term" value="C:cell outer membrane"/>
    <property type="evidence" value="ECO:0007669"/>
    <property type="project" value="UniProtKB-SubCell"/>
</dbReference>